<dbReference type="InterPro" id="IPR003661">
    <property type="entry name" value="HisK_dim/P_dom"/>
</dbReference>
<evidence type="ECO:0000256" key="4">
    <source>
        <dbReference type="ARBA" id="ARBA00022553"/>
    </source>
</evidence>
<keyword evidence="5" id="KW-0808">Transferase</keyword>
<evidence type="ECO:0000259" key="11">
    <source>
        <dbReference type="PROSITE" id="PS50113"/>
    </source>
</evidence>
<feature type="domain" description="PAC" evidence="11">
    <location>
        <begin position="254"/>
        <end position="306"/>
    </location>
</feature>
<feature type="domain" description="Histidine kinase" evidence="9">
    <location>
        <begin position="335"/>
        <end position="547"/>
    </location>
</feature>
<evidence type="ECO:0000259" key="9">
    <source>
        <dbReference type="PROSITE" id="PS50109"/>
    </source>
</evidence>
<dbReference type="FunFam" id="3.30.565.10:FF:000006">
    <property type="entry name" value="Sensor histidine kinase WalK"/>
    <property type="match status" value="1"/>
</dbReference>
<dbReference type="CDD" id="cd00130">
    <property type="entry name" value="PAS"/>
    <property type="match status" value="1"/>
</dbReference>
<dbReference type="CDD" id="cd00082">
    <property type="entry name" value="HisKA"/>
    <property type="match status" value="1"/>
</dbReference>
<dbReference type="SMART" id="SM00387">
    <property type="entry name" value="HATPase_c"/>
    <property type="match status" value="1"/>
</dbReference>
<evidence type="ECO:0000313" key="13">
    <source>
        <dbReference type="Proteomes" id="UP000002186"/>
    </source>
</evidence>
<dbReference type="SUPFAM" id="SSF55874">
    <property type="entry name" value="ATPase domain of HSP90 chaperone/DNA topoisomerase II/histidine kinase"/>
    <property type="match status" value="1"/>
</dbReference>
<dbReference type="GO" id="GO:0000156">
    <property type="term" value="F:phosphorelay response regulator activity"/>
    <property type="evidence" value="ECO:0007669"/>
    <property type="project" value="TreeGrafter"/>
</dbReference>
<dbReference type="PANTHER" id="PTHR42878:SF15">
    <property type="entry name" value="BACTERIOPHYTOCHROME"/>
    <property type="match status" value="1"/>
</dbReference>
<evidence type="ECO:0000256" key="3">
    <source>
        <dbReference type="ARBA" id="ARBA00012438"/>
    </source>
</evidence>
<evidence type="ECO:0000259" key="10">
    <source>
        <dbReference type="PROSITE" id="PS50112"/>
    </source>
</evidence>
<name>C4ZP32_THASP</name>
<dbReference type="InterPro" id="IPR004358">
    <property type="entry name" value="Sig_transdc_His_kin-like_C"/>
</dbReference>
<dbReference type="Pfam" id="PF00512">
    <property type="entry name" value="HisKA"/>
    <property type="match status" value="1"/>
</dbReference>
<dbReference type="PROSITE" id="PS50112">
    <property type="entry name" value="PAS"/>
    <property type="match status" value="1"/>
</dbReference>
<dbReference type="InterPro" id="IPR003594">
    <property type="entry name" value="HATPase_dom"/>
</dbReference>
<dbReference type="InterPro" id="IPR035965">
    <property type="entry name" value="PAS-like_dom_sf"/>
</dbReference>
<dbReference type="GO" id="GO:0007234">
    <property type="term" value="P:osmosensory signaling via phosphorelay pathway"/>
    <property type="evidence" value="ECO:0007669"/>
    <property type="project" value="TreeGrafter"/>
</dbReference>
<dbReference type="SMART" id="SM00388">
    <property type="entry name" value="HisKA"/>
    <property type="match status" value="1"/>
</dbReference>
<dbReference type="PANTHER" id="PTHR42878">
    <property type="entry name" value="TWO-COMPONENT HISTIDINE KINASE"/>
    <property type="match status" value="1"/>
</dbReference>
<keyword evidence="13" id="KW-1185">Reference proteome</keyword>
<sequence>MRSRRRPSPHPLRARPAAGSFCAIQDESDRHGNHAACGTAATDQVSPIDASRPHPPPRAGHVLVVALALGAGSAQAAGIDAGGLAWNGGLVLLGGGLGYLLGRRSLRRRTLAGAAEGCAADGPLHDDAPASGGAVSRREWAGTPADADDCAPASALPHALLPAAHAAPPAGAGAAIGVIATESYREVVDSLSEVLFRTDELGRLVFLNDAWKDLSGFDLDATRQHALTDFLHPDDRLRARDAIRALLCGDGQEWTDELRLRTLSGEIRWVAIDCRALRDGSGQESGIAGTIDDISARKIAEFSLRNLNQELESRVRSRTAELETAVRELEAFSYSVSHDLRAPLRAIDGFARILVEEAGPRLDERQREQLVRIRAGAERMAILIDALIDLASVSRQPLRRRPVDLSRIADAVIRDLQAESPGRVVAVEITSDMTVVADPVLMHVLLDNLLRNAWKFTSQCEHPRIVFGAERDGERTVFHVEDNGAGFEMNYAGKLFQPFQRLHAQHEFPGTGIGLATVQRIVARHEGRVWASAEPGKGARFCFMLGH</sequence>
<dbReference type="PRINTS" id="PR00344">
    <property type="entry name" value="BCTRLSENSOR"/>
</dbReference>
<dbReference type="InterPro" id="IPR036890">
    <property type="entry name" value="HATPase_C_sf"/>
</dbReference>
<evidence type="ECO:0000256" key="5">
    <source>
        <dbReference type="ARBA" id="ARBA00022679"/>
    </source>
</evidence>
<dbReference type="InterPro" id="IPR000700">
    <property type="entry name" value="PAS-assoc_C"/>
</dbReference>
<comment type="subcellular location">
    <subcellularLocation>
        <location evidence="2">Cell inner membrane</location>
        <topology evidence="2">Multi-pass membrane protein</topology>
    </subcellularLocation>
</comment>
<dbReference type="STRING" id="85643.Tmz1t_2042"/>
<dbReference type="NCBIfam" id="TIGR00229">
    <property type="entry name" value="sensory_box"/>
    <property type="match status" value="1"/>
</dbReference>
<proteinExistence type="predicted"/>
<feature type="domain" description="PAS" evidence="10">
    <location>
        <begin position="180"/>
        <end position="250"/>
    </location>
</feature>
<reference evidence="12 13" key="2">
    <citation type="journal article" date="2012" name="Stand. Genomic Sci.">
        <title>Complete genome sequence of Thauera aminoaromatica strain MZ1T.</title>
        <authorList>
            <person name="Jiang K."/>
            <person name="Sanseverino J."/>
            <person name="Chauhan A."/>
            <person name="Lucas S."/>
            <person name="Copeland A."/>
            <person name="Lapidus A."/>
            <person name="Del Rio T.G."/>
            <person name="Dalin E."/>
            <person name="Tice H."/>
            <person name="Bruce D."/>
            <person name="Goodwin L."/>
            <person name="Pitluck S."/>
            <person name="Sims D."/>
            <person name="Brettin T."/>
            <person name="Detter J.C."/>
            <person name="Han C."/>
            <person name="Chang Y.J."/>
            <person name="Larimer F."/>
            <person name="Land M."/>
            <person name="Hauser L."/>
            <person name="Kyrpides N.C."/>
            <person name="Mikhailova N."/>
            <person name="Moser S."/>
            <person name="Jegier P."/>
            <person name="Close D."/>
            <person name="Debruyn J.M."/>
            <person name="Wang Y."/>
            <person name="Layton A.C."/>
            <person name="Allen M.S."/>
            <person name="Sayler G.S."/>
        </authorList>
    </citation>
    <scope>NUCLEOTIDE SEQUENCE [LARGE SCALE GENOMIC DNA]</scope>
    <source>
        <strain evidence="12 13">MZ1T</strain>
    </source>
</reference>
<protein>
    <recommendedName>
        <fullName evidence="3">histidine kinase</fullName>
        <ecNumber evidence="3">2.7.13.3</ecNumber>
    </recommendedName>
</protein>
<dbReference type="eggNOG" id="COG4251">
    <property type="taxonomic scope" value="Bacteria"/>
</dbReference>
<dbReference type="SUPFAM" id="SSF55785">
    <property type="entry name" value="PYP-like sensor domain (PAS domain)"/>
    <property type="match status" value="1"/>
</dbReference>
<dbReference type="InterPro" id="IPR013655">
    <property type="entry name" value="PAS_fold_3"/>
</dbReference>
<dbReference type="AlphaFoldDB" id="C4ZP32"/>
<reference evidence="13" key="1">
    <citation type="submission" date="2009-05" db="EMBL/GenBank/DDBJ databases">
        <title>Complete sequence of chromosome of Thauera sp. MZ1T.</title>
        <authorList>
            <consortium name="US DOE Joint Genome Institute"/>
            <person name="Lucas S."/>
            <person name="Copeland A."/>
            <person name="Lapidus A."/>
            <person name="Glavina del Rio T."/>
            <person name="Dalin E."/>
            <person name="Tice H."/>
            <person name="Bruce D."/>
            <person name="Goodwin L."/>
            <person name="Pitluck S."/>
            <person name="Sims D."/>
            <person name="Brettin T."/>
            <person name="Detter J.C."/>
            <person name="Han C."/>
            <person name="Larimer F."/>
            <person name="Land M."/>
            <person name="Hauser L."/>
            <person name="Kyrpides N."/>
            <person name="Mikhailova N."/>
            <person name="Sayler G.S."/>
        </authorList>
    </citation>
    <scope>NUCLEOTIDE SEQUENCE [LARGE SCALE GENOMIC DNA]</scope>
    <source>
        <strain evidence="13">MZ1T</strain>
    </source>
</reference>
<keyword evidence="7" id="KW-0472">Membrane</keyword>
<evidence type="ECO:0000256" key="7">
    <source>
        <dbReference type="ARBA" id="ARBA00023136"/>
    </source>
</evidence>
<organism evidence="12 13">
    <name type="scientific">Thauera aminoaromatica</name>
    <dbReference type="NCBI Taxonomy" id="164330"/>
    <lineage>
        <taxon>Bacteria</taxon>
        <taxon>Pseudomonadati</taxon>
        <taxon>Pseudomonadota</taxon>
        <taxon>Betaproteobacteria</taxon>
        <taxon>Rhodocyclales</taxon>
        <taxon>Zoogloeaceae</taxon>
        <taxon>Thauera</taxon>
    </lineage>
</organism>
<dbReference type="FunFam" id="1.10.287.130:FF:000070">
    <property type="entry name" value="Histidine kinase sensor protein"/>
    <property type="match status" value="1"/>
</dbReference>
<dbReference type="Proteomes" id="UP000002186">
    <property type="component" value="Chromosome"/>
</dbReference>
<dbReference type="InterPro" id="IPR001610">
    <property type="entry name" value="PAC"/>
</dbReference>
<gene>
    <name evidence="12" type="ordered locus">Tmz1t_2042</name>
</gene>
<accession>C4ZP32</accession>
<dbReference type="Gene3D" id="3.30.565.10">
    <property type="entry name" value="Histidine kinase-like ATPase, C-terminal domain"/>
    <property type="match status" value="1"/>
</dbReference>
<evidence type="ECO:0000256" key="6">
    <source>
        <dbReference type="ARBA" id="ARBA00022777"/>
    </source>
</evidence>
<keyword evidence="4" id="KW-0597">Phosphoprotein</keyword>
<dbReference type="GO" id="GO:0005886">
    <property type="term" value="C:plasma membrane"/>
    <property type="evidence" value="ECO:0007669"/>
    <property type="project" value="UniProtKB-SubCell"/>
</dbReference>
<dbReference type="EC" id="2.7.13.3" evidence="3"/>
<dbReference type="Pfam" id="PF02518">
    <property type="entry name" value="HATPase_c"/>
    <property type="match status" value="1"/>
</dbReference>
<dbReference type="InterPro" id="IPR005467">
    <property type="entry name" value="His_kinase_dom"/>
</dbReference>
<evidence type="ECO:0000256" key="1">
    <source>
        <dbReference type="ARBA" id="ARBA00000085"/>
    </source>
</evidence>
<dbReference type="InterPro" id="IPR036097">
    <property type="entry name" value="HisK_dim/P_sf"/>
</dbReference>
<evidence type="ECO:0000256" key="2">
    <source>
        <dbReference type="ARBA" id="ARBA00004429"/>
    </source>
</evidence>
<dbReference type="SMART" id="SM00086">
    <property type="entry name" value="PAC"/>
    <property type="match status" value="1"/>
</dbReference>
<dbReference type="PROSITE" id="PS50109">
    <property type="entry name" value="HIS_KIN"/>
    <property type="match status" value="1"/>
</dbReference>
<comment type="catalytic activity">
    <reaction evidence="1">
        <text>ATP + protein L-histidine = ADP + protein N-phospho-L-histidine.</text>
        <dbReference type="EC" id="2.7.13.3"/>
    </reaction>
</comment>
<dbReference type="PROSITE" id="PS50113">
    <property type="entry name" value="PAC"/>
    <property type="match status" value="1"/>
</dbReference>
<dbReference type="EMBL" id="CP001281">
    <property type="protein sequence ID" value="ACK54790.1"/>
    <property type="molecule type" value="Genomic_DNA"/>
</dbReference>
<dbReference type="GO" id="GO:0030295">
    <property type="term" value="F:protein kinase activator activity"/>
    <property type="evidence" value="ECO:0007669"/>
    <property type="project" value="TreeGrafter"/>
</dbReference>
<feature type="region of interest" description="Disordered" evidence="8">
    <location>
        <begin position="118"/>
        <end position="148"/>
    </location>
</feature>
<dbReference type="SMART" id="SM00091">
    <property type="entry name" value="PAS"/>
    <property type="match status" value="1"/>
</dbReference>
<dbReference type="HOGENOM" id="CLU_497744_0_0_4"/>
<dbReference type="Gene3D" id="1.10.287.130">
    <property type="match status" value="1"/>
</dbReference>
<dbReference type="SUPFAM" id="SSF47384">
    <property type="entry name" value="Homodimeric domain of signal transducing histidine kinase"/>
    <property type="match status" value="1"/>
</dbReference>
<dbReference type="InterPro" id="IPR000014">
    <property type="entry name" value="PAS"/>
</dbReference>
<dbReference type="Gene3D" id="3.30.450.20">
    <property type="entry name" value="PAS domain"/>
    <property type="match status" value="1"/>
</dbReference>
<evidence type="ECO:0000256" key="8">
    <source>
        <dbReference type="SAM" id="MobiDB-lite"/>
    </source>
</evidence>
<evidence type="ECO:0000313" key="12">
    <source>
        <dbReference type="EMBL" id="ACK54790.1"/>
    </source>
</evidence>
<dbReference type="Pfam" id="PF08447">
    <property type="entry name" value="PAS_3"/>
    <property type="match status" value="1"/>
</dbReference>
<dbReference type="InterPro" id="IPR050351">
    <property type="entry name" value="BphY/WalK/GraS-like"/>
</dbReference>
<dbReference type="KEGG" id="tmz:Tmz1t_2042"/>
<dbReference type="GO" id="GO:0000155">
    <property type="term" value="F:phosphorelay sensor kinase activity"/>
    <property type="evidence" value="ECO:0007669"/>
    <property type="project" value="InterPro"/>
</dbReference>
<keyword evidence="6 12" id="KW-0418">Kinase</keyword>